<protein>
    <submittedName>
        <fullName evidence="2">Phosphohistidine phosphatase, SixA</fullName>
    </submittedName>
</protein>
<proteinExistence type="predicted"/>
<dbReference type="OrthoDB" id="9810154at2"/>
<dbReference type="EMBL" id="CP002305">
    <property type="protein sequence ID" value="ADQ18455.1"/>
    <property type="molecule type" value="Genomic_DNA"/>
</dbReference>
<accession>E4RRC2</accession>
<dbReference type="PANTHER" id="PTHR20935:SF1">
    <property type="entry name" value="SLL1549 PROTEIN"/>
    <property type="match status" value="1"/>
</dbReference>
<dbReference type="InterPro" id="IPR051021">
    <property type="entry name" value="Mito_Ser/Thr_phosphatase"/>
</dbReference>
<dbReference type="PANTHER" id="PTHR20935">
    <property type="entry name" value="PHOSPHOGLYCERATE MUTASE-RELATED"/>
    <property type="match status" value="1"/>
</dbReference>
<dbReference type="InterPro" id="IPR013078">
    <property type="entry name" value="His_Pase_superF_clade-1"/>
</dbReference>
<dbReference type="eggNOG" id="COG2062">
    <property type="taxonomic scope" value="Bacteria"/>
</dbReference>
<keyword evidence="1" id="KW-0378">Hydrolase</keyword>
<reference evidence="2 3" key="2">
    <citation type="journal article" date="2011" name="Stand. Genomic Sci.">
        <title>Complete genome sequence of Leadbetterella byssophila type strain (4M15).</title>
        <authorList>
            <person name="Abt B."/>
            <person name="Teshima H."/>
            <person name="Lucas S."/>
            <person name="Lapidus A."/>
            <person name="Del Rio T.G."/>
            <person name="Nolan M."/>
            <person name="Tice H."/>
            <person name="Cheng J.F."/>
            <person name="Pitluck S."/>
            <person name="Liolios K."/>
            <person name="Pagani I."/>
            <person name="Ivanova N."/>
            <person name="Mavromatis K."/>
            <person name="Pati A."/>
            <person name="Tapia R."/>
            <person name="Han C."/>
            <person name="Goodwin L."/>
            <person name="Chen A."/>
            <person name="Palaniappan K."/>
            <person name="Land M."/>
            <person name="Hauser L."/>
            <person name="Chang Y.J."/>
            <person name="Jeffries C.D."/>
            <person name="Rohde M."/>
            <person name="Goker M."/>
            <person name="Tindall B.J."/>
            <person name="Detter J.C."/>
            <person name="Woyke T."/>
            <person name="Bristow J."/>
            <person name="Eisen J.A."/>
            <person name="Markowitz V."/>
            <person name="Hugenholtz P."/>
            <person name="Klenk H.P."/>
            <person name="Kyrpides N.C."/>
        </authorList>
    </citation>
    <scope>NUCLEOTIDE SEQUENCE [LARGE SCALE GENOMIC DNA]</scope>
    <source>
        <strain evidence="3">DSM 17132 / JCM 16389 / KACC 11308 / NBRC 106382 / 4M15</strain>
    </source>
</reference>
<dbReference type="Proteomes" id="UP000007435">
    <property type="component" value="Chromosome"/>
</dbReference>
<dbReference type="CDD" id="cd07067">
    <property type="entry name" value="HP_PGM_like"/>
    <property type="match status" value="1"/>
</dbReference>
<dbReference type="InterPro" id="IPR029033">
    <property type="entry name" value="His_PPase_superfam"/>
</dbReference>
<evidence type="ECO:0000256" key="1">
    <source>
        <dbReference type="ARBA" id="ARBA00022801"/>
    </source>
</evidence>
<keyword evidence="3" id="KW-1185">Reference proteome</keyword>
<reference key="1">
    <citation type="submission" date="2010-11" db="EMBL/GenBank/DDBJ databases">
        <title>The complete genome of Leadbetterella byssophila DSM 17132.</title>
        <authorList>
            <consortium name="US DOE Joint Genome Institute (JGI-PGF)"/>
            <person name="Lucas S."/>
            <person name="Copeland A."/>
            <person name="Lapidus A."/>
            <person name="Glavina del Rio T."/>
            <person name="Dalin E."/>
            <person name="Tice H."/>
            <person name="Bruce D."/>
            <person name="Goodwin L."/>
            <person name="Pitluck S."/>
            <person name="Kyrpides N."/>
            <person name="Mavromatis K."/>
            <person name="Ivanova N."/>
            <person name="Teshima H."/>
            <person name="Brettin T."/>
            <person name="Detter J.C."/>
            <person name="Han C."/>
            <person name="Tapia R."/>
            <person name="Land M."/>
            <person name="Hauser L."/>
            <person name="Markowitz V."/>
            <person name="Cheng J.-F."/>
            <person name="Hugenholtz P."/>
            <person name="Woyke T."/>
            <person name="Wu D."/>
            <person name="Tindall B."/>
            <person name="Pomrenke H.G."/>
            <person name="Brambilla E."/>
            <person name="Klenk H.-P."/>
            <person name="Eisen J.A."/>
        </authorList>
    </citation>
    <scope>NUCLEOTIDE SEQUENCE [LARGE SCALE GENOMIC DNA]</scope>
    <source>
        <strain>DSM 17132</strain>
    </source>
</reference>
<dbReference type="GO" id="GO:0016787">
    <property type="term" value="F:hydrolase activity"/>
    <property type="evidence" value="ECO:0007669"/>
    <property type="project" value="UniProtKB-KW"/>
</dbReference>
<dbReference type="Pfam" id="PF00300">
    <property type="entry name" value="His_Phos_1"/>
    <property type="match status" value="1"/>
</dbReference>
<evidence type="ECO:0000313" key="3">
    <source>
        <dbReference type="Proteomes" id="UP000007435"/>
    </source>
</evidence>
<dbReference type="RefSeq" id="WP_013409487.1">
    <property type="nucleotide sequence ID" value="NC_014655.1"/>
</dbReference>
<dbReference type="AlphaFoldDB" id="E4RRC2"/>
<dbReference type="STRING" id="649349.Lbys_2793"/>
<gene>
    <name evidence="2" type="ordered locus">Lbys_2793</name>
</gene>
<dbReference type="KEGG" id="lby:Lbys_2793"/>
<sequence>MKKNLFIVRHATAEDIGNLTVVRDFDRELVSKGIMEAAKLGKALSEYFPEIQAIYSSGAARALSTATIVAEQIKFDTEKIEIKDALYGSGPRGYLEVLNTIPDEIQNAMIVGHNPDISYFADYLTRDDVGGSMKKASLIHLGFEGFQWNELSQHLGGFINRLEGSH</sequence>
<dbReference type="Gene3D" id="3.40.50.1240">
    <property type="entry name" value="Phosphoglycerate mutase-like"/>
    <property type="match status" value="1"/>
</dbReference>
<dbReference type="HOGENOM" id="CLU_084603_2_2_10"/>
<evidence type="ECO:0000313" key="2">
    <source>
        <dbReference type="EMBL" id="ADQ18455.1"/>
    </source>
</evidence>
<name>E4RRC2_LEAB4</name>
<dbReference type="SUPFAM" id="SSF53254">
    <property type="entry name" value="Phosphoglycerate mutase-like"/>
    <property type="match status" value="1"/>
</dbReference>
<organism evidence="2 3">
    <name type="scientific">Leadbetterella byssophila (strain DSM 17132 / JCM 16389 / KACC 11308 / NBRC 106382 / 4M15)</name>
    <dbReference type="NCBI Taxonomy" id="649349"/>
    <lineage>
        <taxon>Bacteria</taxon>
        <taxon>Pseudomonadati</taxon>
        <taxon>Bacteroidota</taxon>
        <taxon>Cytophagia</taxon>
        <taxon>Cytophagales</taxon>
        <taxon>Leadbetterellaceae</taxon>
        <taxon>Leadbetterella</taxon>
    </lineage>
</organism>